<feature type="signal peptide" evidence="1">
    <location>
        <begin position="1"/>
        <end position="16"/>
    </location>
</feature>
<keyword evidence="1" id="KW-0732">Signal</keyword>
<evidence type="ECO:0000313" key="2">
    <source>
        <dbReference type="EMBL" id="KLO05274.1"/>
    </source>
</evidence>
<dbReference type="InParanoid" id="A0A0H2R0M6"/>
<gene>
    <name evidence="2" type="ORF">SCHPADRAFT_808101</name>
</gene>
<protein>
    <recommendedName>
        <fullName evidence="4">Endonuclease/exonuclease/phosphatase domain-containing protein</fullName>
    </recommendedName>
</protein>
<dbReference type="STRING" id="27342.A0A0H2R0M6"/>
<proteinExistence type="predicted"/>
<evidence type="ECO:0000256" key="1">
    <source>
        <dbReference type="SAM" id="SignalP"/>
    </source>
</evidence>
<dbReference type="AlphaFoldDB" id="A0A0H2R0M6"/>
<feature type="non-terminal residue" evidence="2">
    <location>
        <position position="155"/>
    </location>
</feature>
<evidence type="ECO:0000313" key="3">
    <source>
        <dbReference type="Proteomes" id="UP000053477"/>
    </source>
</evidence>
<dbReference type="Proteomes" id="UP000053477">
    <property type="component" value="Unassembled WGS sequence"/>
</dbReference>
<organism evidence="2 3">
    <name type="scientific">Schizopora paradoxa</name>
    <dbReference type="NCBI Taxonomy" id="27342"/>
    <lineage>
        <taxon>Eukaryota</taxon>
        <taxon>Fungi</taxon>
        <taxon>Dikarya</taxon>
        <taxon>Basidiomycota</taxon>
        <taxon>Agaricomycotina</taxon>
        <taxon>Agaricomycetes</taxon>
        <taxon>Hymenochaetales</taxon>
        <taxon>Schizoporaceae</taxon>
        <taxon>Schizopora</taxon>
    </lineage>
</organism>
<keyword evidence="3" id="KW-1185">Reference proteome</keyword>
<sequence>MALPALLPTLVACSTGNLTCVDNVFVTRELRESIVQCTTQPGDIPVKTDHYPIVTILEWEVARVLDTPRRNFRGVEWKVFRETLHAALQRDDGPPHVRTIADLKALYAAVMCAINEAMDAHVPFSKPCPHQKRWWALELKPLVVQRRRMGRRAHQ</sequence>
<dbReference type="OrthoDB" id="3261136at2759"/>
<feature type="chain" id="PRO_5005201414" description="Endonuclease/exonuclease/phosphatase domain-containing protein" evidence="1">
    <location>
        <begin position="17"/>
        <end position="155"/>
    </location>
</feature>
<evidence type="ECO:0008006" key="4">
    <source>
        <dbReference type="Google" id="ProtNLM"/>
    </source>
</evidence>
<name>A0A0H2R0M6_9AGAM</name>
<reference evidence="2 3" key="1">
    <citation type="submission" date="2015-04" db="EMBL/GenBank/DDBJ databases">
        <title>Complete genome sequence of Schizopora paradoxa KUC8140, a cosmopolitan wood degrader in East Asia.</title>
        <authorList>
            <consortium name="DOE Joint Genome Institute"/>
            <person name="Min B."/>
            <person name="Park H."/>
            <person name="Jang Y."/>
            <person name="Kim J.-J."/>
            <person name="Kim K.H."/>
            <person name="Pangilinan J."/>
            <person name="Lipzen A."/>
            <person name="Riley R."/>
            <person name="Grigoriev I.V."/>
            <person name="Spatafora J.W."/>
            <person name="Choi I.-G."/>
        </authorList>
    </citation>
    <scope>NUCLEOTIDE SEQUENCE [LARGE SCALE GENOMIC DNA]</scope>
    <source>
        <strain evidence="2 3">KUC8140</strain>
    </source>
</reference>
<dbReference type="EMBL" id="KQ086333">
    <property type="protein sequence ID" value="KLO05274.1"/>
    <property type="molecule type" value="Genomic_DNA"/>
</dbReference>
<accession>A0A0H2R0M6</accession>